<dbReference type="Proteomes" id="UP001177023">
    <property type="component" value="Unassembled WGS sequence"/>
</dbReference>
<reference evidence="1" key="1">
    <citation type="submission" date="2023-06" db="EMBL/GenBank/DDBJ databases">
        <authorList>
            <person name="Delattre M."/>
        </authorList>
    </citation>
    <scope>NUCLEOTIDE SEQUENCE</scope>
    <source>
        <strain evidence="1">AF72</strain>
    </source>
</reference>
<keyword evidence="2" id="KW-1185">Reference proteome</keyword>
<name>A0AA36GGX1_9BILA</name>
<dbReference type="EMBL" id="CATQJA010002710">
    <property type="protein sequence ID" value="CAJ0587825.1"/>
    <property type="molecule type" value="Genomic_DNA"/>
</dbReference>
<proteinExistence type="predicted"/>
<comment type="caution">
    <text evidence="1">The sequence shown here is derived from an EMBL/GenBank/DDBJ whole genome shotgun (WGS) entry which is preliminary data.</text>
</comment>
<accession>A0AA36GGX1</accession>
<organism evidence="1 2">
    <name type="scientific">Mesorhabditis spiculigera</name>
    <dbReference type="NCBI Taxonomy" id="96644"/>
    <lineage>
        <taxon>Eukaryota</taxon>
        <taxon>Metazoa</taxon>
        <taxon>Ecdysozoa</taxon>
        <taxon>Nematoda</taxon>
        <taxon>Chromadorea</taxon>
        <taxon>Rhabditida</taxon>
        <taxon>Rhabditina</taxon>
        <taxon>Rhabditomorpha</taxon>
        <taxon>Rhabditoidea</taxon>
        <taxon>Rhabditidae</taxon>
        <taxon>Mesorhabditinae</taxon>
        <taxon>Mesorhabditis</taxon>
    </lineage>
</organism>
<dbReference type="AlphaFoldDB" id="A0AA36GGX1"/>
<feature type="non-terminal residue" evidence="1">
    <location>
        <position position="236"/>
    </location>
</feature>
<sequence>MDARLERTDGDGRHRRRANAFHLVHCNKNRELLPHSEFATNWRDCAGFGVLCEMQGQVSRGRLSNQFCSFNKNLNSGKVLEYEVLPLPTRTIEMDWIGYLIKFHALFQVVRHGPHGLELRNPILGMYVDEKQRLGDPEIGSLVELAIMHHKDKETGKTAWRLSAHYVLERKDAEEFLDEFEPIEVEDKIELQTGVQENLEPSIGVHQNRQLREESNRRAPEITDALLDRLARQGLE</sequence>
<protein>
    <submittedName>
        <fullName evidence="1">Uncharacterized protein</fullName>
    </submittedName>
</protein>
<evidence type="ECO:0000313" key="2">
    <source>
        <dbReference type="Proteomes" id="UP001177023"/>
    </source>
</evidence>
<evidence type="ECO:0000313" key="1">
    <source>
        <dbReference type="EMBL" id="CAJ0587825.1"/>
    </source>
</evidence>
<gene>
    <name evidence="1" type="ORF">MSPICULIGERA_LOCUS25779</name>
</gene>